<comment type="caution">
    <text evidence="1">The sequence shown here is derived from an EMBL/GenBank/DDBJ whole genome shotgun (WGS) entry which is preliminary data.</text>
</comment>
<dbReference type="Proteomes" id="UP000790709">
    <property type="component" value="Unassembled WGS sequence"/>
</dbReference>
<organism evidence="1 2">
    <name type="scientific">Leucogyrophana mollusca</name>
    <dbReference type="NCBI Taxonomy" id="85980"/>
    <lineage>
        <taxon>Eukaryota</taxon>
        <taxon>Fungi</taxon>
        <taxon>Dikarya</taxon>
        <taxon>Basidiomycota</taxon>
        <taxon>Agaricomycotina</taxon>
        <taxon>Agaricomycetes</taxon>
        <taxon>Agaricomycetidae</taxon>
        <taxon>Boletales</taxon>
        <taxon>Boletales incertae sedis</taxon>
        <taxon>Leucogyrophana</taxon>
    </lineage>
</organism>
<protein>
    <submittedName>
        <fullName evidence="1">Acetyl-CoA synthetase-like protein</fullName>
    </submittedName>
</protein>
<name>A0ACB8BCH2_9AGAM</name>
<dbReference type="EMBL" id="MU266455">
    <property type="protein sequence ID" value="KAH7923339.1"/>
    <property type="molecule type" value="Genomic_DNA"/>
</dbReference>
<reference evidence="1" key="1">
    <citation type="journal article" date="2021" name="New Phytol.">
        <title>Evolutionary innovations through gain and loss of genes in the ectomycorrhizal Boletales.</title>
        <authorList>
            <person name="Wu G."/>
            <person name="Miyauchi S."/>
            <person name="Morin E."/>
            <person name="Kuo A."/>
            <person name="Drula E."/>
            <person name="Varga T."/>
            <person name="Kohler A."/>
            <person name="Feng B."/>
            <person name="Cao Y."/>
            <person name="Lipzen A."/>
            <person name="Daum C."/>
            <person name="Hundley H."/>
            <person name="Pangilinan J."/>
            <person name="Johnson J."/>
            <person name="Barry K."/>
            <person name="LaButti K."/>
            <person name="Ng V."/>
            <person name="Ahrendt S."/>
            <person name="Min B."/>
            <person name="Choi I.G."/>
            <person name="Park H."/>
            <person name="Plett J.M."/>
            <person name="Magnuson J."/>
            <person name="Spatafora J.W."/>
            <person name="Nagy L.G."/>
            <person name="Henrissat B."/>
            <person name="Grigoriev I.V."/>
            <person name="Yang Z.L."/>
            <person name="Xu J."/>
            <person name="Martin F.M."/>
        </authorList>
    </citation>
    <scope>NUCLEOTIDE SEQUENCE</scope>
    <source>
        <strain evidence="1">KUC20120723A-06</strain>
    </source>
</reference>
<evidence type="ECO:0000313" key="1">
    <source>
        <dbReference type="EMBL" id="KAH7923339.1"/>
    </source>
</evidence>
<evidence type="ECO:0000313" key="2">
    <source>
        <dbReference type="Proteomes" id="UP000790709"/>
    </source>
</evidence>
<proteinExistence type="predicted"/>
<gene>
    <name evidence="1" type="ORF">BV22DRAFT_1106150</name>
</gene>
<accession>A0ACB8BCH2</accession>
<keyword evidence="2" id="KW-1185">Reference proteome</keyword>
<sequence>MYHKSLFPDIPDVPEQNVHELLFNRPDQQSWTDYTLHVNASTGERRSYREFLERVRDGGTALGTAVEQGGLGLRAEDGEIVGILSENCLDYIALLHSCLIMTVPFTMFSSYSTAYEFKHAVTLSQATRIFVSASLLPLALSSGLPDDRIYILDGHVDGRTSFDDLVSQVRKNSIPRLPIRHAKRDTLAYLIFSSGTSGLPKAVMISHGNLIVSLLQVFVSAAETAKIQEPQKWNGPEGIQVLFNVLPIHHAYGLHVTSFRVFFVPVTIILLPKWDANLYLDTIPKYRVTSIYLVPSLVHQLVHHPRFATADFSTVQVVQCGAAYLPAQLADQFRARIPSVERVGEGYGMSECTLSISAKPLPGLLEGRAKNVPGSAGILSPGVEARVLREDGSLAGENEAGELYVRAGCVALGYWNNERATKETFIDGWLRTGDRIRINQDGVLFFEDRAKDTLKVSGMQVSPVEIENTLLAHPARLIQDASVAGVSGGRTSDERVPRAWVVLSPSGRALGPTQAIARLDAWVRETLSKYKWLRGGIAVVEQIPKSPSGKVLRRVLVDEYEEQRKALRARL</sequence>